<dbReference type="EnsemblPlants" id="KEH38698">
    <property type="protein sequence ID" value="KEH38698"/>
    <property type="gene ID" value="MTR_2g078780"/>
</dbReference>
<dbReference type="KEGG" id="mtr:25487310"/>
<dbReference type="HOGENOM" id="CLU_2100476_0_0_1"/>
<proteinExistence type="predicted"/>
<dbReference type="EMBL" id="PSQE01000002">
    <property type="protein sequence ID" value="RHN75060.1"/>
    <property type="molecule type" value="Genomic_DNA"/>
</dbReference>
<reference evidence="2" key="4">
    <citation type="journal article" date="2018" name="Nat. Plants">
        <title>Whole-genome landscape of Medicago truncatula symbiotic genes.</title>
        <authorList>
            <person name="Pecrix Y."/>
            <person name="Gamas P."/>
            <person name="Carrere S."/>
        </authorList>
    </citation>
    <scope>NUCLEOTIDE SEQUENCE</scope>
    <source>
        <tissue evidence="2">Leaves</tissue>
    </source>
</reference>
<keyword evidence="4" id="KW-1185">Reference proteome</keyword>
<dbReference type="Proteomes" id="UP000002051">
    <property type="component" value="Chromosome 2"/>
</dbReference>
<reference evidence="1 4" key="1">
    <citation type="journal article" date="2011" name="Nature">
        <title>The Medicago genome provides insight into the evolution of rhizobial symbioses.</title>
        <authorList>
            <person name="Young N.D."/>
            <person name="Debelle F."/>
            <person name="Oldroyd G.E."/>
            <person name="Geurts R."/>
            <person name="Cannon S.B."/>
            <person name="Udvardi M.K."/>
            <person name="Benedito V.A."/>
            <person name="Mayer K.F."/>
            <person name="Gouzy J."/>
            <person name="Schoof H."/>
            <person name="Van de Peer Y."/>
            <person name="Proost S."/>
            <person name="Cook D.R."/>
            <person name="Meyers B.C."/>
            <person name="Spannagl M."/>
            <person name="Cheung F."/>
            <person name="De Mita S."/>
            <person name="Krishnakumar V."/>
            <person name="Gundlach H."/>
            <person name="Zhou S."/>
            <person name="Mudge J."/>
            <person name="Bharti A.K."/>
            <person name="Murray J.D."/>
            <person name="Naoumkina M.A."/>
            <person name="Rosen B."/>
            <person name="Silverstein K.A."/>
            <person name="Tang H."/>
            <person name="Rombauts S."/>
            <person name="Zhao P.X."/>
            <person name="Zhou P."/>
            <person name="Barbe V."/>
            <person name="Bardou P."/>
            <person name="Bechner M."/>
            <person name="Bellec A."/>
            <person name="Berger A."/>
            <person name="Berges H."/>
            <person name="Bidwell S."/>
            <person name="Bisseling T."/>
            <person name="Choisne N."/>
            <person name="Couloux A."/>
            <person name="Denny R."/>
            <person name="Deshpande S."/>
            <person name="Dai X."/>
            <person name="Doyle J.J."/>
            <person name="Dudez A.M."/>
            <person name="Farmer A.D."/>
            <person name="Fouteau S."/>
            <person name="Franken C."/>
            <person name="Gibelin C."/>
            <person name="Gish J."/>
            <person name="Goldstein S."/>
            <person name="Gonzalez A.J."/>
            <person name="Green P.J."/>
            <person name="Hallab A."/>
            <person name="Hartog M."/>
            <person name="Hua A."/>
            <person name="Humphray S.J."/>
            <person name="Jeong D.H."/>
            <person name="Jing Y."/>
            <person name="Jocker A."/>
            <person name="Kenton S.M."/>
            <person name="Kim D.J."/>
            <person name="Klee K."/>
            <person name="Lai H."/>
            <person name="Lang C."/>
            <person name="Lin S."/>
            <person name="Macmil S.L."/>
            <person name="Magdelenat G."/>
            <person name="Matthews L."/>
            <person name="McCorrison J."/>
            <person name="Monaghan E.L."/>
            <person name="Mun J.H."/>
            <person name="Najar F.Z."/>
            <person name="Nicholson C."/>
            <person name="Noirot C."/>
            <person name="O'Bleness M."/>
            <person name="Paule C.R."/>
            <person name="Poulain J."/>
            <person name="Prion F."/>
            <person name="Qin B."/>
            <person name="Qu C."/>
            <person name="Retzel E.F."/>
            <person name="Riddle C."/>
            <person name="Sallet E."/>
            <person name="Samain S."/>
            <person name="Samson N."/>
            <person name="Sanders I."/>
            <person name="Saurat O."/>
            <person name="Scarpelli C."/>
            <person name="Schiex T."/>
            <person name="Segurens B."/>
            <person name="Severin A.J."/>
            <person name="Sherrier D.J."/>
            <person name="Shi R."/>
            <person name="Sims S."/>
            <person name="Singer S.R."/>
            <person name="Sinharoy S."/>
            <person name="Sterck L."/>
            <person name="Viollet A."/>
            <person name="Wang B.B."/>
            <person name="Wang K."/>
            <person name="Wang M."/>
            <person name="Wang X."/>
            <person name="Warfsmann J."/>
            <person name="Weissenbach J."/>
            <person name="White D.D."/>
            <person name="White J.D."/>
            <person name="Wiley G.B."/>
            <person name="Wincker P."/>
            <person name="Xing Y."/>
            <person name="Yang L."/>
            <person name="Yao Z."/>
            <person name="Ying F."/>
            <person name="Zhai J."/>
            <person name="Zhou L."/>
            <person name="Zuber A."/>
            <person name="Denarie J."/>
            <person name="Dixon R.A."/>
            <person name="May G.D."/>
            <person name="Schwartz D.C."/>
            <person name="Rogers J."/>
            <person name="Quetier F."/>
            <person name="Town C.D."/>
            <person name="Roe B.A."/>
        </authorList>
    </citation>
    <scope>NUCLEOTIDE SEQUENCE [LARGE SCALE GENOMIC DNA]</scope>
    <source>
        <strain evidence="1">A17</strain>
        <strain evidence="3 4">cv. Jemalong A17</strain>
    </source>
</reference>
<evidence type="ECO:0000313" key="2">
    <source>
        <dbReference type="EMBL" id="RHN75060.1"/>
    </source>
</evidence>
<dbReference type="Gramene" id="rna11210">
    <property type="protein sequence ID" value="RHN75060.1"/>
    <property type="gene ID" value="gene11210"/>
</dbReference>
<dbReference type="EMBL" id="CM001218">
    <property type="protein sequence ID" value="KEH38698.1"/>
    <property type="molecule type" value="Genomic_DNA"/>
</dbReference>
<reference evidence="3" key="3">
    <citation type="submission" date="2015-04" db="UniProtKB">
        <authorList>
            <consortium name="EnsemblPlants"/>
        </authorList>
    </citation>
    <scope>IDENTIFICATION</scope>
    <source>
        <strain evidence="3">cv. Jemalong A17</strain>
    </source>
</reference>
<evidence type="ECO:0000313" key="1">
    <source>
        <dbReference type="EMBL" id="KEH38698.1"/>
    </source>
</evidence>
<reference evidence="1 4" key="2">
    <citation type="journal article" date="2014" name="BMC Genomics">
        <title>An improved genome release (version Mt4.0) for the model legume Medicago truncatula.</title>
        <authorList>
            <person name="Tang H."/>
            <person name="Krishnakumar V."/>
            <person name="Bidwell S."/>
            <person name="Rosen B."/>
            <person name="Chan A."/>
            <person name="Zhou S."/>
            <person name="Gentzbittel L."/>
            <person name="Childs K.L."/>
            <person name="Yandell M."/>
            <person name="Gundlach H."/>
            <person name="Mayer K.F."/>
            <person name="Schwartz D.C."/>
            <person name="Town C.D."/>
        </authorList>
    </citation>
    <scope>GENOME REANNOTATION</scope>
    <source>
        <strain evidence="1">A17</strain>
        <strain evidence="3 4">cv. Jemalong A17</strain>
    </source>
</reference>
<sequence length="116" mass="12557">MAKTFTFLAQCKELVKTTPNAAKVINFSIAKQSHIHTQGGDPLGAINQGSENAREVLEEVGKENVETAWDATKKTVQLVTETTTAEADMNVVDTVEYRSSEDLSGQLGDGCDKIQL</sequence>
<organism evidence="1 4">
    <name type="scientific">Medicago truncatula</name>
    <name type="common">Barrel medic</name>
    <name type="synonym">Medicago tribuloides</name>
    <dbReference type="NCBI Taxonomy" id="3880"/>
    <lineage>
        <taxon>Eukaryota</taxon>
        <taxon>Viridiplantae</taxon>
        <taxon>Streptophyta</taxon>
        <taxon>Embryophyta</taxon>
        <taxon>Tracheophyta</taxon>
        <taxon>Spermatophyta</taxon>
        <taxon>Magnoliopsida</taxon>
        <taxon>eudicotyledons</taxon>
        <taxon>Gunneridae</taxon>
        <taxon>Pentapetalae</taxon>
        <taxon>rosids</taxon>
        <taxon>fabids</taxon>
        <taxon>Fabales</taxon>
        <taxon>Fabaceae</taxon>
        <taxon>Papilionoideae</taxon>
        <taxon>50 kb inversion clade</taxon>
        <taxon>NPAAA clade</taxon>
        <taxon>Hologalegina</taxon>
        <taxon>IRL clade</taxon>
        <taxon>Trifolieae</taxon>
        <taxon>Medicago</taxon>
    </lineage>
</organism>
<dbReference type="Proteomes" id="UP000265566">
    <property type="component" value="Chromosome 2"/>
</dbReference>
<name>A0A072VB72_MEDTR</name>
<dbReference type="AlphaFoldDB" id="A0A072VB72"/>
<accession>A0A072VB72</accession>
<protein>
    <submittedName>
        <fullName evidence="1">Chilling-induced protein, putative</fullName>
    </submittedName>
</protein>
<evidence type="ECO:0000313" key="3">
    <source>
        <dbReference type="EnsemblPlants" id="KEH38698"/>
    </source>
</evidence>
<evidence type="ECO:0000313" key="4">
    <source>
        <dbReference type="Proteomes" id="UP000002051"/>
    </source>
</evidence>
<dbReference type="OrthoDB" id="1162579at2759"/>
<gene>
    <name evidence="3" type="primary">25487310</name>
    <name evidence="1" type="ordered locus">MTR_2g078780</name>
    <name evidence="2" type="ORF">MtrunA17_Chr2g0317051</name>
</gene>